<dbReference type="InterPro" id="IPR040442">
    <property type="entry name" value="Pyrv_kinase-like_dom_sf"/>
</dbReference>
<name>A0A2V3U8T7_9HYPH</name>
<dbReference type="SUPFAM" id="SSF51621">
    <property type="entry name" value="Phosphoenolpyruvate/pyruvate domain"/>
    <property type="match status" value="1"/>
</dbReference>
<evidence type="ECO:0000256" key="4">
    <source>
        <dbReference type="ARBA" id="ARBA00022842"/>
    </source>
</evidence>
<feature type="binding site" evidence="5">
    <location>
        <position position="67"/>
    </location>
    <ligand>
        <name>substrate</name>
    </ligand>
</feature>
<dbReference type="Gene3D" id="3.20.20.60">
    <property type="entry name" value="Phosphoenolpyruvate-binding domains"/>
    <property type="match status" value="1"/>
</dbReference>
<evidence type="ECO:0000256" key="1">
    <source>
        <dbReference type="ARBA" id="ARBA00001946"/>
    </source>
</evidence>
<evidence type="ECO:0000256" key="5">
    <source>
        <dbReference type="PIRSR" id="PIRSR015582-1"/>
    </source>
</evidence>
<accession>A0A2V3U8T7</accession>
<evidence type="ECO:0000313" key="8">
    <source>
        <dbReference type="EMBL" id="PXW60109.1"/>
    </source>
</evidence>
<feature type="binding site" evidence="6">
    <location>
        <position position="126"/>
    </location>
    <ligand>
        <name>Mg(2+)</name>
        <dbReference type="ChEBI" id="CHEBI:18420"/>
    </ligand>
</feature>
<feature type="binding site" evidence="6">
    <location>
        <position position="152"/>
    </location>
    <ligand>
        <name>Mg(2+)</name>
        <dbReference type="ChEBI" id="CHEBI:18420"/>
    </ligand>
</feature>
<evidence type="ECO:0000259" key="7">
    <source>
        <dbReference type="Pfam" id="PF03328"/>
    </source>
</evidence>
<feature type="domain" description="HpcH/HpaI aldolase/citrate lyase" evidence="7">
    <location>
        <begin position="9"/>
        <end position="218"/>
    </location>
</feature>
<protein>
    <submittedName>
        <fullName evidence="8">Citrate lyase subunit beta/citryl-CoA lyase/(S)-citramalyl-CoA lyase</fullName>
    </submittedName>
</protein>
<dbReference type="EMBL" id="QJJK01000004">
    <property type="protein sequence ID" value="PXW60109.1"/>
    <property type="molecule type" value="Genomic_DNA"/>
</dbReference>
<dbReference type="AlphaFoldDB" id="A0A2V3U8T7"/>
<dbReference type="Proteomes" id="UP000248021">
    <property type="component" value="Unassembled WGS sequence"/>
</dbReference>
<evidence type="ECO:0000313" key="9">
    <source>
        <dbReference type="Proteomes" id="UP000248021"/>
    </source>
</evidence>
<comment type="cofactor">
    <cofactor evidence="1">
        <name>Mg(2+)</name>
        <dbReference type="ChEBI" id="CHEBI:18420"/>
    </cofactor>
</comment>
<dbReference type="OrthoDB" id="9800547at2"/>
<keyword evidence="8" id="KW-0456">Lyase</keyword>
<dbReference type="RefSeq" id="WP_110374457.1">
    <property type="nucleotide sequence ID" value="NZ_JAHBRY010000001.1"/>
</dbReference>
<dbReference type="Pfam" id="PF03328">
    <property type="entry name" value="HpcH_HpaI"/>
    <property type="match status" value="1"/>
</dbReference>
<keyword evidence="4 6" id="KW-0460">Magnesium</keyword>
<dbReference type="GO" id="GO:0000287">
    <property type="term" value="F:magnesium ion binding"/>
    <property type="evidence" value="ECO:0007669"/>
    <property type="project" value="TreeGrafter"/>
</dbReference>
<proteinExistence type="inferred from homology"/>
<dbReference type="InterPro" id="IPR011206">
    <property type="entry name" value="Citrate_lyase_beta/mcl1/mcl2"/>
</dbReference>
<sequence>MSDRLFPIRSALFMPATKLASLAKVLASDADLVVVDLEDGVAPEARESARSAVARLPEGDRERIALRVNHIATEDGLRDFLMLRSCSTPWAALMLPKVEGPDEVTIAAAHLSATASAIPPIIALVETALGLERAVQTAAHAAVECLALGGADLAANLGVELAWEPLVMARSRLVQAAAIGCCPAWDVPCLSLSDDAALAAETAAASRLGMSGKLAIHPKQVGVINQTLTPSAEAISTAKRILTAFAAAGNGACSLDGRLIDRPIALAARRTLARATGHEFGAMA</sequence>
<evidence type="ECO:0000256" key="3">
    <source>
        <dbReference type="ARBA" id="ARBA00022723"/>
    </source>
</evidence>
<organism evidence="8 9">
    <name type="scientific">Chelatococcus asaccharovorans</name>
    <dbReference type="NCBI Taxonomy" id="28210"/>
    <lineage>
        <taxon>Bacteria</taxon>
        <taxon>Pseudomonadati</taxon>
        <taxon>Pseudomonadota</taxon>
        <taxon>Alphaproteobacteria</taxon>
        <taxon>Hyphomicrobiales</taxon>
        <taxon>Chelatococcaceae</taxon>
        <taxon>Chelatococcus</taxon>
    </lineage>
</organism>
<reference evidence="8 9" key="1">
    <citation type="submission" date="2018-05" db="EMBL/GenBank/DDBJ databases">
        <title>Genomic Encyclopedia of Type Strains, Phase IV (KMG-IV): sequencing the most valuable type-strain genomes for metagenomic binning, comparative biology and taxonomic classification.</title>
        <authorList>
            <person name="Goeker M."/>
        </authorList>
    </citation>
    <scope>NUCLEOTIDE SEQUENCE [LARGE SCALE GENOMIC DNA]</scope>
    <source>
        <strain evidence="8 9">DSM 6462</strain>
    </source>
</reference>
<gene>
    <name evidence="8" type="ORF">C7450_104161</name>
</gene>
<dbReference type="PIRSF" id="PIRSF015582">
    <property type="entry name" value="Cit_lyase_B"/>
    <property type="match status" value="1"/>
</dbReference>
<dbReference type="InterPro" id="IPR015813">
    <property type="entry name" value="Pyrv/PenolPyrv_kinase-like_dom"/>
</dbReference>
<evidence type="ECO:0000256" key="6">
    <source>
        <dbReference type="PIRSR" id="PIRSR015582-2"/>
    </source>
</evidence>
<feature type="binding site" evidence="5">
    <location>
        <position position="126"/>
    </location>
    <ligand>
        <name>substrate</name>
    </ligand>
</feature>
<comment type="caution">
    <text evidence="8">The sequence shown here is derived from an EMBL/GenBank/DDBJ whole genome shotgun (WGS) entry which is preliminary data.</text>
</comment>
<dbReference type="PANTHER" id="PTHR32308">
    <property type="entry name" value="LYASE BETA SUBUNIT, PUTATIVE (AFU_ORTHOLOGUE AFUA_4G13030)-RELATED"/>
    <property type="match status" value="1"/>
</dbReference>
<dbReference type="GO" id="GO:0006107">
    <property type="term" value="P:oxaloacetate metabolic process"/>
    <property type="evidence" value="ECO:0007669"/>
    <property type="project" value="TreeGrafter"/>
</dbReference>
<comment type="similarity">
    <text evidence="2">Belongs to the HpcH/HpaI aldolase family.</text>
</comment>
<keyword evidence="9" id="KW-1185">Reference proteome</keyword>
<dbReference type="InterPro" id="IPR005000">
    <property type="entry name" value="Aldolase/citrate-lyase_domain"/>
</dbReference>
<dbReference type="PANTHER" id="PTHR32308:SF10">
    <property type="entry name" value="CITRATE LYASE SUBUNIT BETA"/>
    <property type="match status" value="1"/>
</dbReference>
<dbReference type="GO" id="GO:0016829">
    <property type="term" value="F:lyase activity"/>
    <property type="evidence" value="ECO:0007669"/>
    <property type="project" value="UniProtKB-KW"/>
</dbReference>
<evidence type="ECO:0000256" key="2">
    <source>
        <dbReference type="ARBA" id="ARBA00005568"/>
    </source>
</evidence>
<keyword evidence="3 6" id="KW-0479">Metal-binding</keyword>